<keyword evidence="4" id="KW-0472">Membrane</keyword>
<feature type="domain" description="LicD/FKTN/FKRP nucleotidyltransferase" evidence="6">
    <location>
        <begin position="205"/>
        <end position="243"/>
    </location>
</feature>
<gene>
    <name evidence="7" type="ORF">QBC38DRAFT_441638</name>
</gene>
<keyword evidence="8" id="KW-1185">Reference proteome</keyword>
<organism evidence="7 8">
    <name type="scientific">Podospora fimiseda</name>
    <dbReference type="NCBI Taxonomy" id="252190"/>
    <lineage>
        <taxon>Eukaryota</taxon>
        <taxon>Fungi</taxon>
        <taxon>Dikarya</taxon>
        <taxon>Ascomycota</taxon>
        <taxon>Pezizomycotina</taxon>
        <taxon>Sordariomycetes</taxon>
        <taxon>Sordariomycetidae</taxon>
        <taxon>Sordariales</taxon>
        <taxon>Podosporaceae</taxon>
        <taxon>Podospora</taxon>
    </lineage>
</organism>
<reference evidence="7" key="2">
    <citation type="submission" date="2023-05" db="EMBL/GenBank/DDBJ databases">
        <authorList>
            <consortium name="Lawrence Berkeley National Laboratory"/>
            <person name="Steindorff A."/>
            <person name="Hensen N."/>
            <person name="Bonometti L."/>
            <person name="Westerberg I."/>
            <person name="Brannstrom I.O."/>
            <person name="Guillou S."/>
            <person name="Cros-Aarteil S."/>
            <person name="Calhoun S."/>
            <person name="Haridas S."/>
            <person name="Kuo A."/>
            <person name="Mondo S."/>
            <person name="Pangilinan J."/>
            <person name="Riley R."/>
            <person name="Labutti K."/>
            <person name="Andreopoulos B."/>
            <person name="Lipzen A."/>
            <person name="Chen C."/>
            <person name="Yanf M."/>
            <person name="Daum C."/>
            <person name="Ng V."/>
            <person name="Clum A."/>
            <person name="Ohm R."/>
            <person name="Martin F."/>
            <person name="Silar P."/>
            <person name="Natvig D."/>
            <person name="Lalanne C."/>
            <person name="Gautier V."/>
            <person name="Ament-Velasquez S.L."/>
            <person name="Kruys A."/>
            <person name="Hutchinson M.I."/>
            <person name="Powell A.J."/>
            <person name="Barry K."/>
            <person name="Miller A.N."/>
            <person name="Grigoriev I.V."/>
            <person name="Debuchy R."/>
            <person name="Gladieux P."/>
            <person name="Thoren M.H."/>
            <person name="Johannesson H."/>
        </authorList>
    </citation>
    <scope>NUCLEOTIDE SEQUENCE</scope>
    <source>
        <strain evidence="7">CBS 990.96</strain>
    </source>
</reference>
<sequence>MQPSVSLLFCLSAAATAATSLKSPSLVVQNEKELEQAAAINQVTPARYFRHDSFHTRYDSRFAEKQLGYDEQIWALKNLTRHYLATLNSIGIETWLMHNTLLGWWWGKQVLPWEPSLNVQVSEPGIFFLAKYHNMSVHQFRIPATRQRRYYLLDISPVYNVREPAAESDTVDARWIDMESGLFIDINVVRYNLTHPEGKGMMSCKDGSAVKDTFLFPLRDTTFEGVPAKIPYRYRELLAAEYGVDALIKGDRENHLYSNDQSEWVRKEKKDL</sequence>
<dbReference type="InterPro" id="IPR007074">
    <property type="entry name" value="LicD/FKTN/FKRP_NTP_transf"/>
</dbReference>
<evidence type="ECO:0000313" key="8">
    <source>
        <dbReference type="Proteomes" id="UP001301958"/>
    </source>
</evidence>
<dbReference type="Proteomes" id="UP001301958">
    <property type="component" value="Unassembled WGS sequence"/>
</dbReference>
<evidence type="ECO:0000259" key="6">
    <source>
        <dbReference type="Pfam" id="PF04991"/>
    </source>
</evidence>
<dbReference type="AlphaFoldDB" id="A0AAN7H6I2"/>
<keyword evidence="5" id="KW-0732">Signal</keyword>
<evidence type="ECO:0000256" key="4">
    <source>
        <dbReference type="ARBA" id="ARBA00023136"/>
    </source>
</evidence>
<accession>A0AAN7H6I2</accession>
<dbReference type="PANTHER" id="PTHR15407">
    <property type="entry name" value="FUKUTIN-RELATED"/>
    <property type="match status" value="1"/>
</dbReference>
<dbReference type="GO" id="GO:0016020">
    <property type="term" value="C:membrane"/>
    <property type="evidence" value="ECO:0007669"/>
    <property type="project" value="UniProtKB-SubCell"/>
</dbReference>
<name>A0AAN7H6I2_9PEZI</name>
<protein>
    <submittedName>
        <fullName evidence="7">Mannosylphosphorylation protein</fullName>
    </submittedName>
</protein>
<feature type="chain" id="PRO_5042810314" evidence="5">
    <location>
        <begin position="19"/>
        <end position="272"/>
    </location>
</feature>
<evidence type="ECO:0000256" key="3">
    <source>
        <dbReference type="ARBA" id="ARBA00022989"/>
    </source>
</evidence>
<comment type="caution">
    <text evidence="7">The sequence shown here is derived from an EMBL/GenBank/DDBJ whole genome shotgun (WGS) entry which is preliminary data.</text>
</comment>
<dbReference type="EMBL" id="MU865305">
    <property type="protein sequence ID" value="KAK4229759.1"/>
    <property type="molecule type" value="Genomic_DNA"/>
</dbReference>
<evidence type="ECO:0000256" key="1">
    <source>
        <dbReference type="ARBA" id="ARBA00004167"/>
    </source>
</evidence>
<evidence type="ECO:0000256" key="5">
    <source>
        <dbReference type="SAM" id="SignalP"/>
    </source>
</evidence>
<evidence type="ECO:0000313" key="7">
    <source>
        <dbReference type="EMBL" id="KAK4229759.1"/>
    </source>
</evidence>
<feature type="signal peptide" evidence="5">
    <location>
        <begin position="1"/>
        <end position="18"/>
    </location>
</feature>
<keyword evidence="2" id="KW-0812">Transmembrane</keyword>
<reference evidence="7" key="1">
    <citation type="journal article" date="2023" name="Mol. Phylogenet. Evol.">
        <title>Genome-scale phylogeny and comparative genomics of the fungal order Sordariales.</title>
        <authorList>
            <person name="Hensen N."/>
            <person name="Bonometti L."/>
            <person name="Westerberg I."/>
            <person name="Brannstrom I.O."/>
            <person name="Guillou S."/>
            <person name="Cros-Aarteil S."/>
            <person name="Calhoun S."/>
            <person name="Haridas S."/>
            <person name="Kuo A."/>
            <person name="Mondo S."/>
            <person name="Pangilinan J."/>
            <person name="Riley R."/>
            <person name="LaButti K."/>
            <person name="Andreopoulos B."/>
            <person name="Lipzen A."/>
            <person name="Chen C."/>
            <person name="Yan M."/>
            <person name="Daum C."/>
            <person name="Ng V."/>
            <person name="Clum A."/>
            <person name="Steindorff A."/>
            <person name="Ohm R.A."/>
            <person name="Martin F."/>
            <person name="Silar P."/>
            <person name="Natvig D.O."/>
            <person name="Lalanne C."/>
            <person name="Gautier V."/>
            <person name="Ament-Velasquez S.L."/>
            <person name="Kruys A."/>
            <person name="Hutchinson M.I."/>
            <person name="Powell A.J."/>
            <person name="Barry K."/>
            <person name="Miller A.N."/>
            <person name="Grigoriev I.V."/>
            <person name="Debuchy R."/>
            <person name="Gladieux P."/>
            <person name="Hiltunen Thoren M."/>
            <person name="Johannesson H."/>
        </authorList>
    </citation>
    <scope>NUCLEOTIDE SEQUENCE</scope>
    <source>
        <strain evidence="7">CBS 990.96</strain>
    </source>
</reference>
<dbReference type="GO" id="GO:0009100">
    <property type="term" value="P:glycoprotein metabolic process"/>
    <property type="evidence" value="ECO:0007669"/>
    <property type="project" value="UniProtKB-ARBA"/>
</dbReference>
<proteinExistence type="predicted"/>
<keyword evidence="3" id="KW-1133">Transmembrane helix</keyword>
<dbReference type="Pfam" id="PF04991">
    <property type="entry name" value="LicD"/>
    <property type="match status" value="2"/>
</dbReference>
<feature type="domain" description="LicD/FKTN/FKRP nucleotidyltransferase" evidence="6">
    <location>
        <begin position="90"/>
        <end position="189"/>
    </location>
</feature>
<dbReference type="PANTHER" id="PTHR15407:SF32">
    <property type="entry name" value="PROTEIN (MNN4), PUTATIVE (AFU_ORTHOLOGUE AFUA_1G03790)-RELATED"/>
    <property type="match status" value="1"/>
</dbReference>
<dbReference type="InterPro" id="IPR009644">
    <property type="entry name" value="FKTN/MNN4/W02B3.4-1"/>
</dbReference>
<comment type="subcellular location">
    <subcellularLocation>
        <location evidence="1">Membrane</location>
        <topology evidence="1">Single-pass membrane protein</topology>
    </subcellularLocation>
</comment>
<evidence type="ECO:0000256" key="2">
    <source>
        <dbReference type="ARBA" id="ARBA00022692"/>
    </source>
</evidence>